<reference evidence="2" key="1">
    <citation type="submission" date="2019-11" db="EMBL/GenBank/DDBJ databases">
        <title>Isolation and characterization of two novel species in the genus Thiomicrorhabdus.</title>
        <authorList>
            <person name="Mochizuki J."/>
            <person name="Kojima H."/>
            <person name="Fukui M."/>
        </authorList>
    </citation>
    <scope>NUCLEOTIDE SEQUENCE [LARGE SCALE GENOMIC DNA]</scope>
    <source>
        <strain evidence="2">aks77</strain>
    </source>
</reference>
<keyword evidence="2" id="KW-1185">Reference proteome</keyword>
<evidence type="ECO:0000313" key="2">
    <source>
        <dbReference type="Proteomes" id="UP000501726"/>
    </source>
</evidence>
<dbReference type="RefSeq" id="WP_173269216.1">
    <property type="nucleotide sequence ID" value="NZ_AP021889.1"/>
</dbReference>
<gene>
    <name evidence="1" type="ORF">THMIRHAS_00800</name>
</gene>
<evidence type="ECO:0000313" key="1">
    <source>
        <dbReference type="EMBL" id="BBP44707.1"/>
    </source>
</evidence>
<dbReference type="EMBL" id="AP021889">
    <property type="protein sequence ID" value="BBP44707.1"/>
    <property type="molecule type" value="Genomic_DNA"/>
</dbReference>
<name>A0A6F8PRP7_9GAMM</name>
<dbReference type="AlphaFoldDB" id="A0A6F8PRP7"/>
<dbReference type="Proteomes" id="UP000501726">
    <property type="component" value="Chromosome"/>
</dbReference>
<evidence type="ECO:0008006" key="3">
    <source>
        <dbReference type="Google" id="ProtNLM"/>
    </source>
</evidence>
<protein>
    <recommendedName>
        <fullName evidence="3">Gluconate 2-dehydrogenase subunit 3 family protein</fullName>
    </recommendedName>
</protein>
<sequence>MEISPFAQARETALSDQHVGTLAISRRGFLALLATLPISGYAVQSQATQRIGLEEPWLSVDAVQKQLFADSVNWVSAEQLNALEYLQQKMQRPLANQEDYVFLQKGVGWLNDFARSQHNAVFVELPASHKAMLLQRIAQSQAGENWLAMLVDNLIEALLSDPVYGGNPNGIGWKAMGQTPGYPLPQAPERYFELGYQRRQRDYQQRITQTTKG</sequence>
<dbReference type="Pfam" id="PF13618">
    <property type="entry name" value="Gluconate_2-dh3"/>
    <property type="match status" value="1"/>
</dbReference>
<accession>A0A6F8PRP7</accession>
<organism evidence="1 2">
    <name type="scientific">Thiosulfatimonas sediminis</name>
    <dbReference type="NCBI Taxonomy" id="2675054"/>
    <lineage>
        <taxon>Bacteria</taxon>
        <taxon>Pseudomonadati</taxon>
        <taxon>Pseudomonadota</taxon>
        <taxon>Gammaproteobacteria</taxon>
        <taxon>Thiotrichales</taxon>
        <taxon>Piscirickettsiaceae</taxon>
        <taxon>Thiosulfatimonas</taxon>
    </lineage>
</organism>
<dbReference type="KEGG" id="tse:THMIRHAS_00800"/>
<dbReference type="InterPro" id="IPR027056">
    <property type="entry name" value="Gluconate_2DH_su3"/>
</dbReference>
<proteinExistence type="predicted"/>